<evidence type="ECO:0000256" key="6">
    <source>
        <dbReference type="ARBA" id="ARBA00023054"/>
    </source>
</evidence>
<evidence type="ECO:0000256" key="12">
    <source>
        <dbReference type="SAM" id="MobiDB-lite"/>
    </source>
</evidence>
<dbReference type="Gene3D" id="3.30.160.430">
    <property type="match status" value="1"/>
</dbReference>
<feature type="compositionally biased region" description="Low complexity" evidence="12">
    <location>
        <begin position="124"/>
        <end position="141"/>
    </location>
</feature>
<dbReference type="GO" id="GO:0098653">
    <property type="term" value="P:centromere clustering"/>
    <property type="evidence" value="ECO:0007669"/>
    <property type="project" value="EnsemblFungi"/>
</dbReference>
<dbReference type="HOGENOM" id="CLU_095757_0_0_1"/>
<dbReference type="GO" id="GO:0031262">
    <property type="term" value="C:Ndc80 complex"/>
    <property type="evidence" value="ECO:0007669"/>
    <property type="project" value="EnsemblFungi"/>
</dbReference>
<comment type="subunit">
    <text evidence="10">Component of the NDC80 complex.</text>
</comment>
<dbReference type="InterPro" id="IPR038066">
    <property type="entry name" value="Spc24_Fungi_globular_sf"/>
</dbReference>
<dbReference type="PANTHER" id="PTHR22142:SF2">
    <property type="entry name" value="KINETOCHORE PROTEIN SPC24"/>
    <property type="match status" value="1"/>
</dbReference>
<dbReference type="Pfam" id="PF08286">
    <property type="entry name" value="Spc24"/>
    <property type="match status" value="1"/>
</dbReference>
<evidence type="ECO:0000256" key="10">
    <source>
        <dbReference type="RuleBase" id="RU368011"/>
    </source>
</evidence>
<evidence type="ECO:0000256" key="9">
    <source>
        <dbReference type="ARBA" id="ARBA00023328"/>
    </source>
</evidence>
<keyword evidence="9 10" id="KW-0137">Centromere</keyword>
<name>G0WF85_NAUDC</name>
<evidence type="ECO:0000313" key="14">
    <source>
        <dbReference type="Proteomes" id="UP000000689"/>
    </source>
</evidence>
<dbReference type="GO" id="GO:0008017">
    <property type="term" value="F:microtubule binding"/>
    <property type="evidence" value="ECO:0007669"/>
    <property type="project" value="TreeGrafter"/>
</dbReference>
<dbReference type="PANTHER" id="PTHR22142">
    <property type="match status" value="1"/>
</dbReference>
<dbReference type="OrthoDB" id="3344830at2759"/>
<sequence length="234" mass="26875">MADNDPLINNLAALLRETRENFDIEHDIDTIININDKLTELKNRSNELKTSKESEITSLRNNLESQGEKIQILNDNLNKTKEESKNFKSKDQLIDVVKELDELENDVVSMRSQLDQKITRFVTSSSSPQRPPLSLSISSPPKNSHMNGLSNYDDETNEILNDPIAKANILRLKLYRSMGIILDIDNNQVLIDSYNYNNNGNNNDTNNNSNNKIDILPLDDDLSDYFKTKYIWEK</sequence>
<gene>
    <name evidence="13" type="primary">NDAI0H02720</name>
    <name evidence="13" type="ordered locus">NDAI_0H02720</name>
</gene>
<keyword evidence="4 10" id="KW-0498">Mitosis</keyword>
<dbReference type="Proteomes" id="UP000000689">
    <property type="component" value="Chromosome 8"/>
</dbReference>
<dbReference type="EMBL" id="HE580274">
    <property type="protein sequence ID" value="CCD26446.1"/>
    <property type="molecule type" value="Genomic_DNA"/>
</dbReference>
<accession>G0WF85</accession>
<dbReference type="KEGG" id="ndi:NDAI_0H02720"/>
<dbReference type="AlphaFoldDB" id="G0WF85"/>
<comment type="subcellular location">
    <subcellularLocation>
        <location evidence="10">Nucleus</location>
    </subcellularLocation>
    <subcellularLocation>
        <location evidence="10">Chromosome</location>
        <location evidence="10">Centromere</location>
        <location evidence="10">Kinetochore</location>
    </subcellularLocation>
</comment>
<evidence type="ECO:0000256" key="5">
    <source>
        <dbReference type="ARBA" id="ARBA00022838"/>
    </source>
</evidence>
<keyword evidence="8 10" id="KW-0131">Cell cycle</keyword>
<dbReference type="SUPFAM" id="SSF143026">
    <property type="entry name" value="Kinetochore globular domain"/>
    <property type="match status" value="1"/>
</dbReference>
<dbReference type="OMA" id="ENMPPNA"/>
<evidence type="ECO:0000256" key="4">
    <source>
        <dbReference type="ARBA" id="ARBA00022776"/>
    </source>
</evidence>
<evidence type="ECO:0000256" key="3">
    <source>
        <dbReference type="ARBA" id="ARBA00022618"/>
    </source>
</evidence>
<keyword evidence="5 10" id="KW-0995">Kinetochore</keyword>
<organism evidence="13 14">
    <name type="scientific">Naumovozyma dairenensis (strain ATCC 10597 / BCRC 20456 / CBS 421 / NBRC 0211 / NRRL Y-12639)</name>
    <name type="common">Saccharomyces dairenensis</name>
    <dbReference type="NCBI Taxonomy" id="1071378"/>
    <lineage>
        <taxon>Eukaryota</taxon>
        <taxon>Fungi</taxon>
        <taxon>Dikarya</taxon>
        <taxon>Ascomycota</taxon>
        <taxon>Saccharomycotina</taxon>
        <taxon>Saccharomycetes</taxon>
        <taxon>Saccharomycetales</taxon>
        <taxon>Saccharomycetaceae</taxon>
        <taxon>Naumovozyma</taxon>
    </lineage>
</organism>
<comment type="function">
    <text evidence="10">Acts as a component of the essential kinetochore-associated NDC80 complex, which is required for chromosome segregation and spindle checkpoint activity.</text>
</comment>
<protein>
    <recommendedName>
        <fullName evidence="10">Kinetochore protein Spc24</fullName>
    </recommendedName>
</protein>
<dbReference type="GO" id="GO:0051301">
    <property type="term" value="P:cell division"/>
    <property type="evidence" value="ECO:0007669"/>
    <property type="project" value="UniProtKB-UniRule"/>
</dbReference>
<keyword evidence="6 11" id="KW-0175">Coiled coil</keyword>
<evidence type="ECO:0000256" key="1">
    <source>
        <dbReference type="ARBA" id="ARBA00007804"/>
    </source>
</evidence>
<feature type="coiled-coil region" evidence="11">
    <location>
        <begin position="31"/>
        <end position="120"/>
    </location>
</feature>
<dbReference type="STRING" id="1071378.G0WF85"/>
<reference evidence="13 14" key="1">
    <citation type="journal article" date="2011" name="Proc. Natl. Acad. Sci. U.S.A.">
        <title>Evolutionary erosion of yeast sex chromosomes by mating-type switching accidents.</title>
        <authorList>
            <person name="Gordon J.L."/>
            <person name="Armisen D."/>
            <person name="Proux-Wera E."/>
            <person name="Oheigeartaigh S.S."/>
            <person name="Byrne K.P."/>
            <person name="Wolfe K.H."/>
        </authorList>
    </citation>
    <scope>NUCLEOTIDE SEQUENCE [LARGE SCALE GENOMIC DNA]</scope>
    <source>
        <strain evidence="14">ATCC 10597 / BCRC 20456 / CBS 421 / NBRC 0211 / NRRL Y-12639</strain>
    </source>
</reference>
<dbReference type="GO" id="GO:0005634">
    <property type="term" value="C:nucleus"/>
    <property type="evidence" value="ECO:0007669"/>
    <property type="project" value="UniProtKB-SubCell"/>
</dbReference>
<dbReference type="GO" id="GO:0031134">
    <property type="term" value="P:sister chromatid biorientation"/>
    <property type="evidence" value="ECO:0007669"/>
    <property type="project" value="EnsemblFungi"/>
</dbReference>
<dbReference type="GO" id="GO:0042802">
    <property type="term" value="F:identical protein binding"/>
    <property type="evidence" value="ECO:0007669"/>
    <property type="project" value="EnsemblFungi"/>
</dbReference>
<dbReference type="GeneID" id="11495977"/>
<keyword evidence="14" id="KW-1185">Reference proteome</keyword>
<dbReference type="RefSeq" id="XP_003671689.1">
    <property type="nucleotide sequence ID" value="XM_003671641.1"/>
</dbReference>
<proteinExistence type="inferred from homology"/>
<dbReference type="InterPro" id="IPR013252">
    <property type="entry name" value="Ndc80_Spc24"/>
</dbReference>
<feature type="region of interest" description="Disordered" evidence="12">
    <location>
        <begin position="121"/>
        <end position="144"/>
    </location>
</feature>
<dbReference type="eggNOG" id="ENOG502S3GS">
    <property type="taxonomic scope" value="Eukaryota"/>
</dbReference>
<evidence type="ECO:0000256" key="8">
    <source>
        <dbReference type="ARBA" id="ARBA00023306"/>
    </source>
</evidence>
<keyword evidence="3 10" id="KW-0132">Cell division</keyword>
<evidence type="ECO:0000256" key="11">
    <source>
        <dbReference type="SAM" id="Coils"/>
    </source>
</evidence>
<evidence type="ECO:0000313" key="13">
    <source>
        <dbReference type="EMBL" id="CCD26446.1"/>
    </source>
</evidence>
<keyword evidence="7 10" id="KW-0539">Nucleus</keyword>
<evidence type="ECO:0000256" key="7">
    <source>
        <dbReference type="ARBA" id="ARBA00023242"/>
    </source>
</evidence>
<evidence type="ECO:0000256" key="2">
    <source>
        <dbReference type="ARBA" id="ARBA00022454"/>
    </source>
</evidence>
<dbReference type="CDD" id="cd11565">
    <property type="entry name" value="RWD_Spc24"/>
    <property type="match status" value="1"/>
</dbReference>
<keyword evidence="2 10" id="KW-0158">Chromosome</keyword>
<comment type="similarity">
    <text evidence="1 10">Belongs to the SPC24 family.</text>
</comment>